<comment type="caution">
    <text evidence="2">The sequence shown here is derived from an EMBL/GenBank/DDBJ whole genome shotgun (WGS) entry which is preliminary data.</text>
</comment>
<evidence type="ECO:0000313" key="3">
    <source>
        <dbReference type="Proteomes" id="UP001462961"/>
    </source>
</evidence>
<proteinExistence type="predicted"/>
<sequence>MSTDIARAAIFAAPAATRNCMDIRARAIWRRDPHESSAFLCIHSAKECVISTGMPATAPSPASTVRELQDDKATDDFPESA</sequence>
<evidence type="ECO:0000256" key="1">
    <source>
        <dbReference type="SAM" id="MobiDB-lite"/>
    </source>
</evidence>
<reference evidence="2 3" key="1">
    <citation type="submission" date="2024-01" db="EMBL/GenBank/DDBJ databases">
        <title>The diversity of rhizobia nodulating Mimosa spp. in eleven states of Brazil covering several biomes is determined by host plant, location, and edaphic factors.</title>
        <authorList>
            <person name="Rouws L."/>
            <person name="Barauna A."/>
            <person name="Beukes C."/>
            <person name="De Faria S.M."/>
            <person name="Gross E."/>
            <person name="Dos Reis Junior F.B."/>
            <person name="Simon M."/>
            <person name="Maluk M."/>
            <person name="Odee D.W."/>
            <person name="Kenicer G."/>
            <person name="Young J.P.W."/>
            <person name="Reis V.M."/>
            <person name="Zilli J."/>
            <person name="James E.K."/>
        </authorList>
    </citation>
    <scope>NUCLEOTIDE SEQUENCE [LARGE SCALE GENOMIC DNA]</scope>
    <source>
        <strain evidence="2 3">JHI1651</strain>
    </source>
</reference>
<accession>A0ABV0E2E1</accession>
<protein>
    <submittedName>
        <fullName evidence="2">Uncharacterized protein</fullName>
    </submittedName>
</protein>
<dbReference type="EMBL" id="JAYLVJ010000029">
    <property type="protein sequence ID" value="MEO1756746.1"/>
    <property type="molecule type" value="Genomic_DNA"/>
</dbReference>
<organism evidence="2 3">
    <name type="scientific">Paraburkholderia caribensis</name>
    <dbReference type="NCBI Taxonomy" id="75105"/>
    <lineage>
        <taxon>Bacteria</taxon>
        <taxon>Pseudomonadati</taxon>
        <taxon>Pseudomonadota</taxon>
        <taxon>Betaproteobacteria</taxon>
        <taxon>Burkholderiales</taxon>
        <taxon>Burkholderiaceae</taxon>
        <taxon>Paraburkholderia</taxon>
    </lineage>
</organism>
<evidence type="ECO:0000313" key="2">
    <source>
        <dbReference type="EMBL" id="MEO1756746.1"/>
    </source>
</evidence>
<gene>
    <name evidence="2" type="ORF">VOI32_22755</name>
</gene>
<name>A0ABV0E2E1_9BURK</name>
<feature type="region of interest" description="Disordered" evidence="1">
    <location>
        <begin position="56"/>
        <end position="81"/>
    </location>
</feature>
<dbReference type="RefSeq" id="WP_148654602.1">
    <property type="nucleotide sequence ID" value="NZ_CADFFM010000013.1"/>
</dbReference>
<dbReference type="Proteomes" id="UP001462961">
    <property type="component" value="Unassembled WGS sequence"/>
</dbReference>
<keyword evidence="3" id="KW-1185">Reference proteome</keyword>